<dbReference type="CDD" id="cd16922">
    <property type="entry name" value="HATPase_EvgS-ArcB-TorS-like"/>
    <property type="match status" value="1"/>
</dbReference>
<dbReference type="InterPro" id="IPR008207">
    <property type="entry name" value="Sig_transdc_His_kin_Hpt_dom"/>
</dbReference>
<reference evidence="22 23" key="1">
    <citation type="submission" date="2021-02" db="EMBL/GenBank/DDBJ databases">
        <title>Draft Genome Sequences of 5 Vibrio neptunius Strains Isolated From of Bivalve Hatcheries.</title>
        <authorList>
            <person name="Galvis F."/>
            <person name="Barja J.L."/>
            <person name="Lemos M.L."/>
            <person name="Balado M."/>
        </authorList>
    </citation>
    <scope>NUCLEOTIDE SEQUENCE [LARGE SCALE GENOMIC DNA]</scope>
    <source>
        <strain evidence="22 23">PP-145.98</strain>
    </source>
</reference>
<accession>A0ABS3A2S4</accession>
<evidence type="ECO:0000256" key="9">
    <source>
        <dbReference type="ARBA" id="ARBA00022840"/>
    </source>
</evidence>
<keyword evidence="15" id="KW-0175">Coiled coil</keyword>
<dbReference type="Pfam" id="PF00512">
    <property type="entry name" value="HisKA"/>
    <property type="match status" value="1"/>
</dbReference>
<evidence type="ECO:0000259" key="17">
    <source>
        <dbReference type="PROSITE" id="PS50109"/>
    </source>
</evidence>
<dbReference type="InterPro" id="IPR036097">
    <property type="entry name" value="HisK_dim/P_sf"/>
</dbReference>
<dbReference type="EC" id="2.7.13.3" evidence="3"/>
<name>A0ABS3A2S4_9VIBR</name>
<dbReference type="SMART" id="SM00388">
    <property type="entry name" value="HisKA"/>
    <property type="match status" value="1"/>
</dbReference>
<dbReference type="PROSITE" id="PS50894">
    <property type="entry name" value="HPT"/>
    <property type="match status" value="1"/>
</dbReference>
<evidence type="ECO:0000259" key="20">
    <source>
        <dbReference type="PROSITE" id="PS50113"/>
    </source>
</evidence>
<dbReference type="InterPro" id="IPR035965">
    <property type="entry name" value="PAS-like_dom_sf"/>
</dbReference>
<dbReference type="PROSITE" id="PS50112">
    <property type="entry name" value="PAS"/>
    <property type="match status" value="2"/>
</dbReference>
<dbReference type="InterPro" id="IPR036890">
    <property type="entry name" value="HATPase_C_sf"/>
</dbReference>
<evidence type="ECO:0000256" key="13">
    <source>
        <dbReference type="PROSITE-ProRule" id="PRU00110"/>
    </source>
</evidence>
<dbReference type="SMART" id="SM00448">
    <property type="entry name" value="REC"/>
    <property type="match status" value="1"/>
</dbReference>
<dbReference type="InterPro" id="IPR001610">
    <property type="entry name" value="PAC"/>
</dbReference>
<evidence type="ECO:0000256" key="7">
    <source>
        <dbReference type="ARBA" id="ARBA00022741"/>
    </source>
</evidence>
<dbReference type="RefSeq" id="WP_206370772.1">
    <property type="nucleotide sequence ID" value="NZ_CAWPTM010000083.1"/>
</dbReference>
<dbReference type="InterPro" id="IPR003594">
    <property type="entry name" value="HATPase_dom"/>
</dbReference>
<keyword evidence="11" id="KW-0902">Two-component regulatory system</keyword>
<dbReference type="PROSITE" id="PS50113">
    <property type="entry name" value="PAC"/>
    <property type="match status" value="1"/>
</dbReference>
<dbReference type="PROSITE" id="PS50109">
    <property type="entry name" value="HIS_KIN"/>
    <property type="match status" value="1"/>
</dbReference>
<dbReference type="InterPro" id="IPR001789">
    <property type="entry name" value="Sig_transdc_resp-reg_receiver"/>
</dbReference>
<dbReference type="Gene3D" id="3.30.565.10">
    <property type="entry name" value="Histidine kinase-like ATPase, C-terminal domain"/>
    <property type="match status" value="1"/>
</dbReference>
<feature type="domain" description="PAC" evidence="20">
    <location>
        <begin position="374"/>
        <end position="427"/>
    </location>
</feature>
<evidence type="ECO:0000256" key="8">
    <source>
        <dbReference type="ARBA" id="ARBA00022801"/>
    </source>
</evidence>
<evidence type="ECO:0000256" key="6">
    <source>
        <dbReference type="ARBA" id="ARBA00022692"/>
    </source>
</evidence>
<evidence type="ECO:0000313" key="22">
    <source>
        <dbReference type="EMBL" id="MBN3578807.1"/>
    </source>
</evidence>
<evidence type="ECO:0000259" key="21">
    <source>
        <dbReference type="PROSITE" id="PS50894"/>
    </source>
</evidence>
<evidence type="ECO:0000256" key="12">
    <source>
        <dbReference type="ARBA" id="ARBA00023136"/>
    </source>
</evidence>
<keyword evidence="5 14" id="KW-0597">Phosphoprotein</keyword>
<dbReference type="CDD" id="cd00082">
    <property type="entry name" value="HisKA"/>
    <property type="match status" value="1"/>
</dbReference>
<dbReference type="Gene3D" id="2.10.70.100">
    <property type="match status" value="1"/>
</dbReference>
<keyword evidence="12" id="KW-0472">Membrane</keyword>
<dbReference type="PANTHER" id="PTHR45339:SF1">
    <property type="entry name" value="HYBRID SIGNAL TRANSDUCTION HISTIDINE KINASE J"/>
    <property type="match status" value="1"/>
</dbReference>
<dbReference type="CDD" id="cd00130">
    <property type="entry name" value="PAS"/>
    <property type="match status" value="2"/>
</dbReference>
<dbReference type="SMART" id="SM00086">
    <property type="entry name" value="PAC"/>
    <property type="match status" value="2"/>
</dbReference>
<dbReference type="Pfam" id="PF00072">
    <property type="entry name" value="Response_reg"/>
    <property type="match status" value="1"/>
</dbReference>
<keyword evidence="23" id="KW-1185">Reference proteome</keyword>
<organism evidence="22 23">
    <name type="scientific">Vibrio neptunius</name>
    <dbReference type="NCBI Taxonomy" id="170651"/>
    <lineage>
        <taxon>Bacteria</taxon>
        <taxon>Pseudomonadati</taxon>
        <taxon>Pseudomonadota</taxon>
        <taxon>Gammaproteobacteria</taxon>
        <taxon>Vibrionales</taxon>
        <taxon>Vibrionaceae</taxon>
        <taxon>Vibrio</taxon>
    </lineage>
</organism>
<dbReference type="NCBIfam" id="TIGR00229">
    <property type="entry name" value="sensory_box"/>
    <property type="match status" value="2"/>
</dbReference>
<evidence type="ECO:0000256" key="2">
    <source>
        <dbReference type="ARBA" id="ARBA00004651"/>
    </source>
</evidence>
<keyword evidence="7" id="KW-0547">Nucleotide-binding</keyword>
<keyword evidence="8" id="KW-0378">Hydrolase</keyword>
<dbReference type="PANTHER" id="PTHR45339">
    <property type="entry name" value="HYBRID SIGNAL TRANSDUCTION HISTIDINE KINASE J"/>
    <property type="match status" value="1"/>
</dbReference>
<dbReference type="SUPFAM" id="SSF55874">
    <property type="entry name" value="ATPase domain of HSP90 chaperone/DNA topoisomerase II/histidine kinase"/>
    <property type="match status" value="1"/>
</dbReference>
<keyword evidence="10" id="KW-1133">Transmembrane helix</keyword>
<dbReference type="Gene3D" id="3.30.450.20">
    <property type="entry name" value="PAS domain"/>
    <property type="match status" value="3"/>
</dbReference>
<feature type="coiled-coil region" evidence="15">
    <location>
        <begin position="137"/>
        <end position="171"/>
    </location>
</feature>
<dbReference type="Gene3D" id="1.10.287.130">
    <property type="match status" value="1"/>
</dbReference>
<dbReference type="Pfam" id="PF02518">
    <property type="entry name" value="HATPase_c"/>
    <property type="match status" value="1"/>
</dbReference>
<evidence type="ECO:0000259" key="18">
    <source>
        <dbReference type="PROSITE" id="PS50110"/>
    </source>
</evidence>
<dbReference type="SUPFAM" id="SSF47226">
    <property type="entry name" value="Histidine-containing phosphotransfer domain, HPT domain"/>
    <property type="match status" value="1"/>
</dbReference>
<dbReference type="SUPFAM" id="SSF55785">
    <property type="entry name" value="PYP-like sensor domain (PAS domain)"/>
    <property type="match status" value="3"/>
</dbReference>
<dbReference type="PROSITE" id="PS50110">
    <property type="entry name" value="RESPONSE_REGULATORY"/>
    <property type="match status" value="1"/>
</dbReference>
<dbReference type="Proteomes" id="UP000779070">
    <property type="component" value="Unassembled WGS sequence"/>
</dbReference>
<dbReference type="SMART" id="SM00387">
    <property type="entry name" value="HATPase_c"/>
    <property type="match status" value="1"/>
</dbReference>
<keyword evidence="4" id="KW-1003">Cell membrane</keyword>
<feature type="region of interest" description="Disordered" evidence="16">
    <location>
        <begin position="1"/>
        <end position="23"/>
    </location>
</feature>
<feature type="domain" description="Histidine kinase" evidence="17">
    <location>
        <begin position="445"/>
        <end position="670"/>
    </location>
</feature>
<feature type="domain" description="Response regulatory" evidence="18">
    <location>
        <begin position="832"/>
        <end position="952"/>
    </location>
</feature>
<evidence type="ECO:0000256" key="16">
    <source>
        <dbReference type="SAM" id="MobiDB-lite"/>
    </source>
</evidence>
<dbReference type="InterPro" id="IPR036641">
    <property type="entry name" value="HPT_dom_sf"/>
</dbReference>
<dbReference type="Gene3D" id="1.20.120.160">
    <property type="entry name" value="HPT domain"/>
    <property type="match status" value="1"/>
</dbReference>
<sequence length="1103" mass="124079">MKNPFASLLSDKQSKKTEPHQDDSIKTSVLDLLSDGMVIFDGQSGSNAIFYANPAFLKYYGLLSNQVIGRNIIEFYSHYLNDDHIAELHSAVHEATSHTSELCIHHEAQKGWLRVNLEPMKKQGGGNHYLILTQADINQMRQVRQELKASNQKLQQLVSNQNQRINEQELQMGVMFEQAVDNMLLLDDELKVLDVNDSARTLFEHSKADLLGLKLTSLLYEFTESTIEEKLSSVEMYQEVALDEVIKVSRTNDVLSMLGYVKYITMKAKNYIVLTLRDISKERIAQNELRRSQSELEEVVRSLNLATQAGGIGIWSWDFKTNELSWDERMYQIYGVDPNNCDNNYAMWQERVLDEDIFTAEESLNKARENLTQFNAEFRIQLPDQGIRWIKAAADVLFDQDGTTPIGMGGVNIDVTKEKTAQANLRHESEIALAASEAKSMFLANMSHEIRTPMNGVVGMLSLLSESELNGEQRSMVTTIKDSALTLLHIINDILDFSKIEAGQMSLESVPVELQKLIERTLDVLCLQANNKGIELYLTYDASLPKVIMSDSVRLSQVLLNLVGNAVKFTDSTDEMKGKIWVSATLNQHDIAPYVEIMIEDNGIGMTEEQIDKLFKAFSQADTSTTRLYGGTGLGLSITRSLLEMMGGDIQVDSRFGVGSRFSIELPFIEVEEAPQDPTPNYVNGSRILFVTNDQNIATFCDINLANFRCKTNCVANMQRAIAVLDYANKAGATIDLIIVGPDLYHYYEEKPLSLLESALLEEQKFIFLSRDPSVKPGLAKPNYYVMPCNPLKPSELTTAIGVMRELISDEKNIKSIVNESEQHIRQNKNGLILVVDDQPTNRDVIQRQLHHLGYQCELAVHGQEALHKWKHGRFDLILTDCHMPVMDGYELASQIRSIERQSPNMGHTPIVAITANAMVEASEQCFASGMDDYLTKPVELKTLDQSIEKWMQLSPIPIEEKAVTEAILEPNDVEVPSANPRQEPICMSTLEQILGTREWSIVAPLLAGYWESVNEDIGNIEHALVKQSHAELQQIAHAAKGAARSAGANKLADKFEILQNTAHRQNWRELSSTLQMAKTELSCIESYLIEHSIIEDTEVIYE</sequence>
<dbReference type="CDD" id="cd17546">
    <property type="entry name" value="REC_hyHK_CKI1_RcsC-like"/>
    <property type="match status" value="1"/>
</dbReference>
<dbReference type="InterPro" id="IPR011006">
    <property type="entry name" value="CheY-like_superfamily"/>
</dbReference>
<feature type="domain" description="HPt" evidence="21">
    <location>
        <begin position="999"/>
        <end position="1092"/>
    </location>
</feature>
<feature type="domain" description="PAS" evidence="19">
    <location>
        <begin position="22"/>
        <end position="99"/>
    </location>
</feature>
<dbReference type="PRINTS" id="PR00344">
    <property type="entry name" value="BCTRLSENSOR"/>
</dbReference>
<dbReference type="InterPro" id="IPR005467">
    <property type="entry name" value="His_kinase_dom"/>
</dbReference>
<evidence type="ECO:0000256" key="11">
    <source>
        <dbReference type="ARBA" id="ARBA00023012"/>
    </source>
</evidence>
<feature type="compositionally biased region" description="Basic and acidic residues" evidence="16">
    <location>
        <begin position="12"/>
        <end position="23"/>
    </location>
</feature>
<evidence type="ECO:0000259" key="19">
    <source>
        <dbReference type="PROSITE" id="PS50112"/>
    </source>
</evidence>
<feature type="domain" description="PAS" evidence="19">
    <location>
        <begin position="168"/>
        <end position="249"/>
    </location>
</feature>
<evidence type="ECO:0000256" key="5">
    <source>
        <dbReference type="ARBA" id="ARBA00022553"/>
    </source>
</evidence>
<dbReference type="SUPFAM" id="SSF52172">
    <property type="entry name" value="CheY-like"/>
    <property type="match status" value="1"/>
</dbReference>
<evidence type="ECO:0000256" key="3">
    <source>
        <dbReference type="ARBA" id="ARBA00012438"/>
    </source>
</evidence>
<protein>
    <recommendedName>
        <fullName evidence="3">histidine kinase</fullName>
        <ecNumber evidence="3">2.7.13.3</ecNumber>
    </recommendedName>
</protein>
<dbReference type="InterPro" id="IPR000014">
    <property type="entry name" value="PAS"/>
</dbReference>
<evidence type="ECO:0000256" key="15">
    <source>
        <dbReference type="SAM" id="Coils"/>
    </source>
</evidence>
<keyword evidence="6" id="KW-0812">Transmembrane</keyword>
<evidence type="ECO:0000256" key="1">
    <source>
        <dbReference type="ARBA" id="ARBA00000085"/>
    </source>
</evidence>
<dbReference type="InterPro" id="IPR013655">
    <property type="entry name" value="PAS_fold_3"/>
</dbReference>
<feature type="modified residue" description="4-aspartylphosphate" evidence="14">
    <location>
        <position position="881"/>
    </location>
</feature>
<feature type="modified residue" description="Phosphohistidine" evidence="13">
    <location>
        <position position="1038"/>
    </location>
</feature>
<gene>
    <name evidence="22" type="ORF">JYA62_14145</name>
</gene>
<dbReference type="InterPro" id="IPR003661">
    <property type="entry name" value="HisK_dim/P_dom"/>
</dbReference>
<dbReference type="InterPro" id="IPR004358">
    <property type="entry name" value="Sig_transdc_His_kin-like_C"/>
</dbReference>
<evidence type="ECO:0000256" key="10">
    <source>
        <dbReference type="ARBA" id="ARBA00022989"/>
    </source>
</evidence>
<comment type="caution">
    <text evidence="22">The sequence shown here is derived from an EMBL/GenBank/DDBJ whole genome shotgun (WGS) entry which is preliminary data.</text>
</comment>
<evidence type="ECO:0000256" key="4">
    <source>
        <dbReference type="ARBA" id="ARBA00022475"/>
    </source>
</evidence>
<dbReference type="Pfam" id="PF01627">
    <property type="entry name" value="Hpt"/>
    <property type="match status" value="1"/>
</dbReference>
<dbReference type="Pfam" id="PF08447">
    <property type="entry name" value="PAS_3"/>
    <property type="match status" value="1"/>
</dbReference>
<evidence type="ECO:0000256" key="14">
    <source>
        <dbReference type="PROSITE-ProRule" id="PRU00169"/>
    </source>
</evidence>
<dbReference type="Gene3D" id="3.40.50.2300">
    <property type="match status" value="1"/>
</dbReference>
<dbReference type="SUPFAM" id="SSF47384">
    <property type="entry name" value="Homodimeric domain of signal transducing histidine kinase"/>
    <property type="match status" value="1"/>
</dbReference>
<evidence type="ECO:0000313" key="23">
    <source>
        <dbReference type="Proteomes" id="UP000779070"/>
    </source>
</evidence>
<dbReference type="Pfam" id="PF13426">
    <property type="entry name" value="PAS_9"/>
    <property type="match status" value="2"/>
</dbReference>
<comment type="catalytic activity">
    <reaction evidence="1">
        <text>ATP + protein L-histidine = ADP + protein N-phospho-L-histidine.</text>
        <dbReference type="EC" id="2.7.13.3"/>
    </reaction>
</comment>
<dbReference type="EMBL" id="JAFHLB010000018">
    <property type="protein sequence ID" value="MBN3578807.1"/>
    <property type="molecule type" value="Genomic_DNA"/>
</dbReference>
<keyword evidence="9" id="KW-0067">ATP-binding</keyword>
<dbReference type="SMART" id="SM00091">
    <property type="entry name" value="PAS"/>
    <property type="match status" value="3"/>
</dbReference>
<proteinExistence type="predicted"/>
<dbReference type="InterPro" id="IPR000700">
    <property type="entry name" value="PAS-assoc_C"/>
</dbReference>
<comment type="subcellular location">
    <subcellularLocation>
        <location evidence="2">Cell membrane</location>
        <topology evidence="2">Multi-pass membrane protein</topology>
    </subcellularLocation>
</comment>